<feature type="compositionally biased region" description="Basic and acidic residues" evidence="1">
    <location>
        <begin position="156"/>
        <end position="172"/>
    </location>
</feature>
<dbReference type="InterPro" id="IPR015927">
    <property type="entry name" value="Peptidase_S24_S26A/B/C"/>
</dbReference>
<feature type="region of interest" description="Disordered" evidence="1">
    <location>
        <begin position="130"/>
        <end position="187"/>
    </location>
</feature>
<dbReference type="CDD" id="cd06529">
    <property type="entry name" value="S24_LexA-like"/>
    <property type="match status" value="1"/>
</dbReference>
<comment type="caution">
    <text evidence="3">The sequence shown here is derived from an EMBL/GenBank/DDBJ whole genome shotgun (WGS) entry which is preliminary data.</text>
</comment>
<proteinExistence type="predicted"/>
<dbReference type="Pfam" id="PF00717">
    <property type="entry name" value="Peptidase_S24"/>
    <property type="match status" value="1"/>
</dbReference>
<dbReference type="Gene3D" id="2.10.109.10">
    <property type="entry name" value="Umud Fragment, subunit A"/>
    <property type="match status" value="1"/>
</dbReference>
<evidence type="ECO:0000313" key="4">
    <source>
        <dbReference type="Proteomes" id="UP000187344"/>
    </source>
</evidence>
<protein>
    <submittedName>
        <fullName evidence="3">Peptidase S24-like</fullName>
    </submittedName>
</protein>
<keyword evidence="4" id="KW-1185">Reference proteome</keyword>
<evidence type="ECO:0000259" key="2">
    <source>
        <dbReference type="PROSITE" id="PS50943"/>
    </source>
</evidence>
<evidence type="ECO:0000313" key="3">
    <source>
        <dbReference type="EMBL" id="OLY43677.1"/>
    </source>
</evidence>
<reference evidence="3 4" key="1">
    <citation type="submission" date="2016-12" db="EMBL/GenBank/DDBJ databases">
        <title>Comparative genomics of Bartonella apis.</title>
        <authorList>
            <person name="Engel P."/>
        </authorList>
    </citation>
    <scope>NUCLEOTIDE SEQUENCE [LARGE SCALE GENOMIC DNA]</scope>
    <source>
        <strain evidence="3 4">PEB0149</strain>
    </source>
</reference>
<sequence length="354" mass="39531">MGVFMGRDLFSAPTQLRELRERAGLSLEELAKSLGLQSAEELEEYEDEEKESIDYFSTALTEKMARILIGLGKPAIRSDEVWALSMPDARTRLLANRKEAYNESVTVRIPPEIVTGQLAANIMELAAENAESTGKSTASKKRNGKTAKSCPKNRRKNGDNADSPKSDRKPNEQQKFSQSKENAMKTHYQPLVVDAPFEAVTDSRFNNVEDNLVDFEQNRILPVYGQTVAGEHGEFDLDGNILYEVACPPQLNHAVNAYALEVSGETMWPRYQDGEIVYCDPTRRVKKGDFVVAQVIADDHSAAPKAFVKMFSHHTDKELVLEQFNPPRKLVFPHEKVLSVHTITFSGTASAEVL</sequence>
<dbReference type="InterPro" id="IPR039418">
    <property type="entry name" value="LexA-like"/>
</dbReference>
<dbReference type="AlphaFoldDB" id="A0A1R0F9M3"/>
<evidence type="ECO:0000256" key="1">
    <source>
        <dbReference type="SAM" id="MobiDB-lite"/>
    </source>
</evidence>
<feature type="compositionally biased region" description="Basic residues" evidence="1">
    <location>
        <begin position="138"/>
        <end position="155"/>
    </location>
</feature>
<gene>
    <name evidence="3" type="ORF">PEB0149_011100</name>
</gene>
<dbReference type="CDD" id="cd00093">
    <property type="entry name" value="HTH_XRE"/>
    <property type="match status" value="1"/>
</dbReference>
<feature type="domain" description="HTH cro/C1-type" evidence="2">
    <location>
        <begin position="16"/>
        <end position="36"/>
    </location>
</feature>
<organism evidence="3 4">
    <name type="scientific">Bartonella apis</name>
    <dbReference type="NCBI Taxonomy" id="1686310"/>
    <lineage>
        <taxon>Bacteria</taxon>
        <taxon>Pseudomonadati</taxon>
        <taxon>Pseudomonadota</taxon>
        <taxon>Alphaproteobacteria</taxon>
        <taxon>Hyphomicrobiales</taxon>
        <taxon>Bartonellaceae</taxon>
        <taxon>Bartonella</taxon>
    </lineage>
</organism>
<dbReference type="SUPFAM" id="SSF51306">
    <property type="entry name" value="LexA/Signal peptidase"/>
    <property type="match status" value="1"/>
</dbReference>
<name>A0A1R0F9M3_9HYPH</name>
<dbReference type="Proteomes" id="UP000187344">
    <property type="component" value="Unassembled WGS sequence"/>
</dbReference>
<dbReference type="InterPro" id="IPR001387">
    <property type="entry name" value="Cro/C1-type_HTH"/>
</dbReference>
<dbReference type="InterPro" id="IPR036286">
    <property type="entry name" value="LexA/Signal_pep-like_sf"/>
</dbReference>
<accession>A0A1R0F9M3</accession>
<dbReference type="PROSITE" id="PS50943">
    <property type="entry name" value="HTH_CROC1"/>
    <property type="match status" value="1"/>
</dbReference>
<dbReference type="EMBL" id="LXYT01000001">
    <property type="protein sequence ID" value="OLY43677.1"/>
    <property type="molecule type" value="Genomic_DNA"/>
</dbReference>